<sequence length="38" mass="4580">MSIKEQLYVIHCKTCFSNNIHKFFFTHITLHRPHPLPT</sequence>
<organism evidence="1 2">
    <name type="scientific">Eubacterium ventriosum ATCC 27560</name>
    <dbReference type="NCBI Taxonomy" id="411463"/>
    <lineage>
        <taxon>Bacteria</taxon>
        <taxon>Bacillati</taxon>
        <taxon>Bacillota</taxon>
        <taxon>Clostridia</taxon>
        <taxon>Eubacteriales</taxon>
        <taxon>Eubacteriaceae</taxon>
        <taxon>Eubacterium</taxon>
    </lineage>
</organism>
<dbReference type="EMBL" id="AAVL02000035">
    <property type="protein sequence ID" value="EDM50950.1"/>
    <property type="molecule type" value="Genomic_DNA"/>
</dbReference>
<dbReference type="AlphaFoldDB" id="A5Z7P2"/>
<proteinExistence type="predicted"/>
<gene>
    <name evidence="1" type="ORF">EUBVEN_01730</name>
</gene>
<name>A5Z7P2_9FIRM</name>
<evidence type="ECO:0000313" key="1">
    <source>
        <dbReference type="EMBL" id="EDM50950.1"/>
    </source>
</evidence>
<evidence type="ECO:0000313" key="2">
    <source>
        <dbReference type="Proteomes" id="UP000006000"/>
    </source>
</evidence>
<comment type="caution">
    <text evidence="1">The sequence shown here is derived from an EMBL/GenBank/DDBJ whole genome shotgun (WGS) entry which is preliminary data.</text>
</comment>
<dbReference type="HOGENOM" id="CLU_3328086_0_0_9"/>
<accession>A5Z7P2</accession>
<reference evidence="1 2" key="2">
    <citation type="submission" date="2007-04" db="EMBL/GenBank/DDBJ databases">
        <title>Draft genome sequence of Eubacterium ventriosum (ATCC 27560).</title>
        <authorList>
            <person name="Sudarsanam P."/>
            <person name="Ley R."/>
            <person name="Guruge J."/>
            <person name="Turnbaugh P.J."/>
            <person name="Mahowald M."/>
            <person name="Liep D."/>
            <person name="Gordon J."/>
        </authorList>
    </citation>
    <scope>NUCLEOTIDE SEQUENCE [LARGE SCALE GENOMIC DNA]</scope>
    <source>
        <strain evidence="1 2">ATCC 27560</strain>
    </source>
</reference>
<reference evidence="1 2" key="1">
    <citation type="submission" date="2007-03" db="EMBL/GenBank/DDBJ databases">
        <authorList>
            <person name="Fulton L."/>
            <person name="Clifton S."/>
            <person name="Fulton B."/>
            <person name="Xu J."/>
            <person name="Minx P."/>
            <person name="Pepin K.H."/>
            <person name="Johnson M."/>
            <person name="Thiruvilangam P."/>
            <person name="Bhonagiri V."/>
            <person name="Nash W.E."/>
            <person name="Mardis E.R."/>
            <person name="Wilson R.K."/>
        </authorList>
    </citation>
    <scope>NUCLEOTIDE SEQUENCE [LARGE SCALE GENOMIC DNA]</scope>
    <source>
        <strain evidence="1 2">ATCC 27560</strain>
    </source>
</reference>
<protein>
    <submittedName>
        <fullName evidence="1">Uncharacterized protein</fullName>
    </submittedName>
</protein>
<dbReference type="Proteomes" id="UP000006000">
    <property type="component" value="Unassembled WGS sequence"/>
</dbReference>